<reference evidence="6" key="3">
    <citation type="submission" date="2022-01" db="EMBL/GenBank/DDBJ databases">
        <authorList>
            <person name="Rubenstein D.R."/>
        </authorList>
    </citation>
    <scope>NUCLEOTIDE SEQUENCE</scope>
    <source>
        <strain evidence="6">SS15</strain>
        <tissue evidence="6">Liver</tissue>
    </source>
</reference>
<dbReference type="InterPro" id="IPR020839">
    <property type="entry name" value="SCD"/>
</dbReference>
<dbReference type="Proteomes" id="UP000618051">
    <property type="component" value="Unassembled WGS sequence"/>
</dbReference>
<keyword evidence="2" id="KW-0539">Nucleus</keyword>
<keyword evidence="2" id="KW-0158">Chromosome</keyword>
<keyword evidence="7" id="KW-1185">Reference proteome</keyword>
<dbReference type="GO" id="GO:0051301">
    <property type="term" value="P:cell division"/>
    <property type="evidence" value="ECO:0007669"/>
    <property type="project" value="UniProtKB-UniRule"/>
</dbReference>
<feature type="compositionally biased region" description="Polar residues" evidence="3">
    <location>
        <begin position="1302"/>
        <end position="1311"/>
    </location>
</feature>
<feature type="region of interest" description="Disordered" evidence="3">
    <location>
        <begin position="1050"/>
        <end position="1089"/>
    </location>
</feature>
<dbReference type="SUPFAM" id="SSF48371">
    <property type="entry name" value="ARM repeat"/>
    <property type="match status" value="1"/>
</dbReference>
<evidence type="ECO:0000313" key="7">
    <source>
        <dbReference type="Proteomes" id="UP000618051"/>
    </source>
</evidence>
<dbReference type="PANTHER" id="PTHR11199:SF6">
    <property type="entry name" value="COHESIN SUBUNIT SA-1"/>
    <property type="match status" value="1"/>
</dbReference>
<feature type="compositionally biased region" description="Polar residues" evidence="3">
    <location>
        <begin position="1327"/>
        <end position="1353"/>
    </location>
</feature>
<feature type="compositionally biased region" description="Low complexity" evidence="3">
    <location>
        <begin position="1056"/>
        <end position="1068"/>
    </location>
</feature>
<dbReference type="Pfam" id="PF21581">
    <property type="entry name" value="SCD"/>
    <property type="match status" value="1"/>
</dbReference>
<dbReference type="PROSITE" id="PS51425">
    <property type="entry name" value="SCD"/>
    <property type="match status" value="1"/>
</dbReference>
<gene>
    <name evidence="6" type="ORF">IHE44_0001864</name>
    <name evidence="5" type="ORF">IHE44_015056</name>
</gene>
<dbReference type="GO" id="GO:0008278">
    <property type="term" value="C:cohesin complex"/>
    <property type="evidence" value="ECO:0007669"/>
    <property type="project" value="UniProtKB-UniRule"/>
</dbReference>
<dbReference type="Pfam" id="PF08514">
    <property type="entry name" value="STAG"/>
    <property type="match status" value="1"/>
</dbReference>
<evidence type="ECO:0000256" key="1">
    <source>
        <dbReference type="ARBA" id="ARBA00005486"/>
    </source>
</evidence>
<organism evidence="5">
    <name type="scientific">Lamprotornis superbus</name>
    <dbReference type="NCBI Taxonomy" id="245042"/>
    <lineage>
        <taxon>Eukaryota</taxon>
        <taxon>Metazoa</taxon>
        <taxon>Chordata</taxon>
        <taxon>Craniata</taxon>
        <taxon>Vertebrata</taxon>
        <taxon>Euteleostomi</taxon>
        <taxon>Archelosauria</taxon>
        <taxon>Archosauria</taxon>
        <taxon>Dinosauria</taxon>
        <taxon>Saurischia</taxon>
        <taxon>Theropoda</taxon>
        <taxon>Coelurosauria</taxon>
        <taxon>Aves</taxon>
        <taxon>Neognathae</taxon>
        <taxon>Neoaves</taxon>
        <taxon>Telluraves</taxon>
        <taxon>Australaves</taxon>
        <taxon>Passeriformes</taxon>
        <taxon>Sturnidae</taxon>
        <taxon>Lamprotornis</taxon>
    </lineage>
</organism>
<dbReference type="GO" id="GO:0000785">
    <property type="term" value="C:chromatin"/>
    <property type="evidence" value="ECO:0007669"/>
    <property type="project" value="UniProtKB-UniRule"/>
</dbReference>
<keyword evidence="2" id="KW-0159">Chromosome partition</keyword>
<dbReference type="OrthoDB" id="498590at2759"/>
<dbReference type="PANTHER" id="PTHR11199">
    <property type="entry name" value="STROMAL ANTIGEN"/>
    <property type="match status" value="1"/>
</dbReference>
<dbReference type="InterPro" id="IPR013721">
    <property type="entry name" value="STAG"/>
</dbReference>
<dbReference type="InterPro" id="IPR039662">
    <property type="entry name" value="Cohesin_Scc3/SA"/>
</dbReference>
<evidence type="ECO:0000256" key="3">
    <source>
        <dbReference type="SAM" id="MobiDB-lite"/>
    </source>
</evidence>
<comment type="subunit">
    <text evidence="2">Part of the cohesin complex which is composed of a heterodimer between a SMC1 protein (SMC1A or SMC1B) and SMC3, which are attached via their hinge domain, and RAD21 which link them at their heads, and one STAG protein.</text>
</comment>
<dbReference type="InterPro" id="IPR056396">
    <property type="entry name" value="HEAT_SCC3-SA"/>
</dbReference>
<dbReference type="GO" id="GO:0007059">
    <property type="term" value="P:chromosome segregation"/>
    <property type="evidence" value="ECO:0007669"/>
    <property type="project" value="UniProtKB-KW"/>
</dbReference>
<feature type="domain" description="SCD" evidence="4">
    <location>
        <begin position="407"/>
        <end position="508"/>
    </location>
</feature>
<evidence type="ECO:0000256" key="2">
    <source>
        <dbReference type="RuleBase" id="RU369063"/>
    </source>
</evidence>
<dbReference type="InterPro" id="IPR016024">
    <property type="entry name" value="ARM-type_fold"/>
</dbReference>
<evidence type="ECO:0000259" key="4">
    <source>
        <dbReference type="PROSITE" id="PS51425"/>
    </source>
</evidence>
<protein>
    <recommendedName>
        <fullName evidence="2">Cohesin subunit SA</fullName>
    </recommendedName>
    <alternativeName>
        <fullName evidence="2">SCC3 homolog</fullName>
    </alternativeName>
    <alternativeName>
        <fullName evidence="2">Stromal antigen</fullName>
    </alternativeName>
</protein>
<dbReference type="EMBL" id="JADDUC020000011">
    <property type="protein sequence ID" value="KAI1235778.1"/>
    <property type="molecule type" value="Genomic_DNA"/>
</dbReference>
<comment type="subcellular location">
    <subcellularLocation>
        <location evidence="2">Nucleus</location>
    </subcellularLocation>
    <subcellularLocation>
        <location evidence="2">Chromosome</location>
    </subcellularLocation>
    <subcellularLocation>
        <location evidence="2">Chromosome</location>
        <location evidence="2">Centromere</location>
    </subcellularLocation>
</comment>
<comment type="function">
    <text evidence="2">Component of cohesin complex, a complex required for the cohesion of sister chromatids after DNA replication. The cohesin complex apparently forms a large proteinaceous ring within which sister chromatids can be trapped. At anaphase, the complex is cleaved and dissociates from chromatin, allowing sister chromatids to segregate.</text>
</comment>
<accession>A0A835NN10</accession>
<feature type="region of interest" description="Disordered" evidence="3">
    <location>
        <begin position="46"/>
        <end position="88"/>
    </location>
</feature>
<dbReference type="EMBL" id="JADDUC010000097">
    <property type="protein sequence ID" value="KAG0118888.1"/>
    <property type="molecule type" value="Genomic_DNA"/>
</dbReference>
<name>A0A835NN10_9PASS</name>
<feature type="region of interest" description="Disordered" evidence="3">
    <location>
        <begin position="1302"/>
        <end position="1364"/>
    </location>
</feature>
<dbReference type="GO" id="GO:0000775">
    <property type="term" value="C:chromosome, centromeric region"/>
    <property type="evidence" value="ECO:0007669"/>
    <property type="project" value="UniProtKB-SubCell"/>
</dbReference>
<keyword evidence="2" id="KW-0132">Cell division</keyword>
<feature type="compositionally biased region" description="Basic and acidic residues" evidence="3">
    <location>
        <begin position="58"/>
        <end position="67"/>
    </location>
</feature>
<keyword evidence="2" id="KW-0131">Cell cycle</keyword>
<proteinExistence type="inferred from homology"/>
<dbReference type="Pfam" id="PF24571">
    <property type="entry name" value="HEAT_SCC3-SA"/>
    <property type="match status" value="1"/>
</dbReference>
<dbReference type="GO" id="GO:0003682">
    <property type="term" value="F:chromatin binding"/>
    <property type="evidence" value="ECO:0007669"/>
    <property type="project" value="TreeGrafter"/>
</dbReference>
<comment type="similarity">
    <text evidence="1 2">Belongs to the SCC3 family.</text>
</comment>
<sequence>MWILQMKLLHIQMLAVSLKKQKSKEKEKGAVPAGLQYRLPLLSDKDYPFSATKKPRKSPADKGRSDAGARGASRGRANGHPQQNGEGDPVTLFEVVKLGKSAMQNTCSHKQFGALCTGTCIPTVPIRTAGQRSLQDVWGQSVVDDWIESYKQDRDIALLDLINFFIQCSGCRDARFVGLEPSSEAYSVWAGGPKEKDLLIKLVILLTQNTCFQATESMDSGDYPLTMPGPQWKKFRSNFCEFIGVLIRQCQYSIIYDEYMMDTVISLLTGLSDSQVRAFRHTSTLAAMKLMTALVNVALNLSIHQDNTQRQYEAERNKMIGKRANERLELLLQKRKEASEKTFFFLVHLQENQDEIENMMNSIFKDTAVQFPPYKCSSNAQTCLEKSPWLCVMLGLVHGPYGSCGSSSGAASDAIAEIRAVCIEEIGVWMKMYSDAFLNDSYLKYVGWTLHDRDRIVSMTLDKEYDVAVEAIRLVTLILHGSEEALSNEDCENVYHLVYSAHRPVAVAAGEFLHKKLFSRHDPQAEEALAKRRGRNSPNGNLIRMLVLFFLESELHEHAAYLVDSLWESSQELLKDWECMTELLLEEPVQGEEAMSDRQESALIELMVCTIRQAAEAHPPVGRGTGKRYSADAEKVANLLQIPQYFDLEIYSTGRMEKHLDALLKQIKFVVEKHVESDVLEACSKTYSILCSEEYTIQNRVDIAHSQLIDEFVDRFNHSVEDLLQEIVVQALQCSHYSILWQLVKITEGSPSKEDLLVLRKTVKSFLAVCQQCLSNVNTPVKEQAFMLLCDLLMIFSHQLMTGGREGLQPLVFNPDSGLQSELLSFVMDHVFIDQDDENQSMEGDEEDEANKIEALHKRRNLLAAFSKLIIYDIVDMHAAADIFKHYMKYYNDYGDIIKETLSKTRQIDKIQCAKTLILSLQQLFNELVQEQGPNLDRTSAHVSGIKELARRFALTFGLDQIKTREAVATLHKDGIEFAFKYQNQKGQDYPPPNLAFLEVLSEFSSKLLRQDKKTVHTYLEKFLTEQMMERREDVWLPLISYRNSLVTGGEDDRMSVNSGSSSSKASSVRNKKGRPPLHKKRVEDESLEGSWLNRNENIHTPGTLQTPQLTSTVLRENTRQMGEQIQEHESEQGSEQDFLHKCGHNFQMQISWLGQQKLEDLNRKDRTGMNYMKGRSGVRHAVRGLMEDDAEPIFEDVMMSSRGQLEDMNEEFEDTMVIDLPPSRNRRERAELRPDFFDSAAIIEDDSPGLAPAVLALHSSRSPTIGPKTFIFLHSAAVEIQSRLTHLEHSSFRAYWTPAQPLSAQRGQGKSPNSPSPAPHPAELGSHNTCSSQTRLPKMSDQVTGLQGNSQKPGRGSKLHSSTHCTSLGREATWELAILPLSSFRLVLQSEQQKLQCSWGGSVTQQMTGLGFTGQYVEVMADACADDLHSTLGTERLRSVTVPQNSALLALACLSCALQVRAWEHPPCLQHKDSAWCWQGTGAAGRALVQCSEKGLDSPWLPSRPPRLWARHNSRLLLLHR</sequence>
<reference evidence="6 7" key="2">
    <citation type="journal article" date="2021" name="J. Hered.">
        <title>Feather Gene Expression Elucidates the Developmental Basis of Plumage Iridescence in African Starlings.</title>
        <authorList>
            <person name="Rubenstein D.R."/>
            <person name="Corvelo A."/>
            <person name="MacManes M.D."/>
            <person name="Maia R."/>
            <person name="Narzisi G."/>
            <person name="Rousaki A."/>
            <person name="Vandenabeele P."/>
            <person name="Shawkey M.D."/>
            <person name="Solomon J."/>
        </authorList>
    </citation>
    <scope>NUCLEOTIDE SEQUENCE [LARGE SCALE GENOMIC DNA]</scope>
    <source>
        <strain evidence="6">SS15</strain>
    </source>
</reference>
<comment type="caution">
    <text evidence="5">The sequence shown here is derived from an EMBL/GenBank/DDBJ whole genome shotgun (WGS) entry which is preliminary data.</text>
</comment>
<feature type="compositionally biased region" description="Basic residues" evidence="3">
    <location>
        <begin position="1070"/>
        <end position="1081"/>
    </location>
</feature>
<evidence type="ECO:0000313" key="5">
    <source>
        <dbReference type="EMBL" id="KAG0118888.1"/>
    </source>
</evidence>
<evidence type="ECO:0000313" key="6">
    <source>
        <dbReference type="EMBL" id="KAI1235778.1"/>
    </source>
</evidence>
<dbReference type="GO" id="GO:0005634">
    <property type="term" value="C:nucleus"/>
    <property type="evidence" value="ECO:0007669"/>
    <property type="project" value="UniProtKB-SubCell"/>
</dbReference>
<dbReference type="GO" id="GO:0007062">
    <property type="term" value="P:sister chromatid cohesion"/>
    <property type="evidence" value="ECO:0007669"/>
    <property type="project" value="UniProtKB-UniRule"/>
</dbReference>
<reference evidence="5" key="1">
    <citation type="submission" date="2020-10" db="EMBL/GenBank/DDBJ databases">
        <title>Feather gene expression reveals the developmental basis of iridescence in African starlings.</title>
        <authorList>
            <person name="Rubenstein D.R."/>
        </authorList>
    </citation>
    <scope>NUCLEOTIDE SEQUENCE</scope>
    <source>
        <strain evidence="5">SS15</strain>
        <tissue evidence="5">Liver</tissue>
    </source>
</reference>